<proteinExistence type="predicted"/>
<dbReference type="Proteomes" id="UP000054516">
    <property type="component" value="Unassembled WGS sequence"/>
</dbReference>
<evidence type="ECO:0000256" key="1">
    <source>
        <dbReference type="SAM" id="MobiDB-lite"/>
    </source>
</evidence>
<evidence type="ECO:0000313" key="2">
    <source>
        <dbReference type="EMBL" id="GAW26212.1"/>
    </source>
</evidence>
<feature type="region of interest" description="Disordered" evidence="1">
    <location>
        <begin position="272"/>
        <end position="355"/>
    </location>
</feature>
<accession>A0A1S8A8B5</accession>
<evidence type="ECO:0000313" key="3">
    <source>
        <dbReference type="Proteomes" id="UP000054516"/>
    </source>
</evidence>
<keyword evidence="3" id="KW-1185">Reference proteome</keyword>
<organism evidence="2">
    <name type="scientific">Rosellinia necatrix</name>
    <name type="common">White root-rot fungus</name>
    <dbReference type="NCBI Taxonomy" id="77044"/>
    <lineage>
        <taxon>Eukaryota</taxon>
        <taxon>Fungi</taxon>
        <taxon>Dikarya</taxon>
        <taxon>Ascomycota</taxon>
        <taxon>Pezizomycotina</taxon>
        <taxon>Sordariomycetes</taxon>
        <taxon>Xylariomycetidae</taxon>
        <taxon>Xylariales</taxon>
        <taxon>Xylariaceae</taxon>
        <taxon>Rosellinia</taxon>
    </lineage>
</organism>
<dbReference type="AlphaFoldDB" id="A0A1S8A8B5"/>
<reference evidence="2" key="1">
    <citation type="submission" date="2016-03" db="EMBL/GenBank/DDBJ databases">
        <title>Draft genome sequence of Rosellinia necatrix.</title>
        <authorList>
            <person name="Kanematsu S."/>
        </authorList>
    </citation>
    <scope>NUCLEOTIDE SEQUENCE [LARGE SCALE GENOMIC DNA]</scope>
    <source>
        <strain evidence="2">W97</strain>
    </source>
</reference>
<protein>
    <submittedName>
        <fullName evidence="2">Putative WW domain-containing oxidoreductase</fullName>
    </submittedName>
</protein>
<sequence>MRAGHQRRNFRPGIKKHRQLDAATTLLTTPCSDAARNDPCLVKLVPFCPCCLPTPPLPPHHLPSGKAQGLSRQVPELVFLGLVVGVALDAGHGLDEGLELGDAAVLEVLAAPALPLLADGGEDGGGGALLGALEEAGDGGGRGPAGLDVVGDVLLEAGHDAAGHEAEGVEAARAEGAVDVVGHVDLGELALAVGAPGVVRAGPGELEVVEDDLGHVVARARDVDEPRVELGRRPLQQRVRQQVEQQVVPEVVGAQLHLEPVDRLLARRDLHHPGVAHEPVERRRPPQEGGRGGAHRRQVARVQLQQLDAPGLQERRARRPALVQRARGEEDLGARRGERAPRLDAYAGRGPGDEEDLVLQVPPEVVVLDDLEGGRARIPRPRGGLVSFLVARHGLMSRRRGMDGFAGFVGDNTGNAGHRCRHDGLQDGFTPSLNVNILREAVSSPKMRRSKIFHLLLLLQCCWLARPSPGPTLAMEGSTSRSTTTWVGSSLARTTIRYDGLGLGLRMHTWLGTVVSYRILGDSGVVWVDLHKWNGWSGVHGGDSIYNYVMDNG</sequence>
<gene>
    <name evidence="2" type="ORF">SAMD00023353_2401040</name>
</gene>
<dbReference type="EMBL" id="DF977469">
    <property type="protein sequence ID" value="GAW26212.1"/>
    <property type="molecule type" value="Genomic_DNA"/>
</dbReference>
<name>A0A1S8A8B5_ROSNE</name>
<feature type="compositionally biased region" description="Basic and acidic residues" evidence="1">
    <location>
        <begin position="326"/>
        <end position="342"/>
    </location>
</feature>